<sequence>MFRSNPAIPRILSWPQVQDCEMLYLQKQKKSFTFSMTIPYGLIANYADMTDDSVINYCLENEFVEAEQEEPSHGTPSGTIHEEQGKATSQEIDTVVATTLETDVDLSAVPQDVATHQVESIIAVIEVEATTVTADIGEDVNPDETGVANDDETNVDLSDDGENSTSDSDDDDDDDDADQPSMKVYDQRIRTPEVVVVSKYVSEDKSVPIDISFAQTSTQTQSQAPASFSVEVTATTVSAVELSMVPSRVSSEKFTTLNEVIRQFSERVDAKKEEDINNLKSFFKGKMPEIDTSVLPPEIPFRRPSGVIIREPSSAVSSSTSPIVSLPFPSIFTQSAGISMSAPTDTSSRASLHDAPISELSDLLYARLLSMSLPQHQDQDFISLLRNFQSTPPPVSSSSSSDRINALSHEFQELRSEVRSSLSDLRSFMAQLFSDLSNKIDHLDQSCRTEVGPSLKRRQHQDDPDHQGHEGEMAKRQRTEGSSEAREVVQEEVAGDREKTADTVQDCSIHDLVNVMIANADVTALHNEFNLSEANIDSMQIVVYVDPDVSGRAHEVEESEAANGMRSFFANFIEITSDDDEEVRFEKVAQVKEEDCNNIIILSNTEDDTVFMDASDTKEVELLNADLPSQVEIPEVDQPSSTPVTSSAPTTNIPSSAFEVGQSSKA</sequence>
<organism evidence="1 2">
    <name type="scientific">Arctium lappa</name>
    <name type="common">Greater burdock</name>
    <name type="synonym">Lappa major</name>
    <dbReference type="NCBI Taxonomy" id="4217"/>
    <lineage>
        <taxon>Eukaryota</taxon>
        <taxon>Viridiplantae</taxon>
        <taxon>Streptophyta</taxon>
        <taxon>Embryophyta</taxon>
        <taxon>Tracheophyta</taxon>
        <taxon>Spermatophyta</taxon>
        <taxon>Magnoliopsida</taxon>
        <taxon>eudicotyledons</taxon>
        <taxon>Gunneridae</taxon>
        <taxon>Pentapetalae</taxon>
        <taxon>asterids</taxon>
        <taxon>campanulids</taxon>
        <taxon>Asterales</taxon>
        <taxon>Asteraceae</taxon>
        <taxon>Carduoideae</taxon>
        <taxon>Cardueae</taxon>
        <taxon>Arctiinae</taxon>
        <taxon>Arctium</taxon>
    </lineage>
</organism>
<keyword evidence="2" id="KW-1185">Reference proteome</keyword>
<proteinExistence type="predicted"/>
<evidence type="ECO:0000313" key="1">
    <source>
        <dbReference type="EMBL" id="KAI3735817.1"/>
    </source>
</evidence>
<evidence type="ECO:0000313" key="2">
    <source>
        <dbReference type="Proteomes" id="UP001055879"/>
    </source>
</evidence>
<comment type="caution">
    <text evidence="1">The sequence shown here is derived from an EMBL/GenBank/DDBJ whole genome shotgun (WGS) entry which is preliminary data.</text>
</comment>
<gene>
    <name evidence="1" type="ORF">L6452_15335</name>
</gene>
<dbReference type="EMBL" id="CM042050">
    <property type="protein sequence ID" value="KAI3735817.1"/>
    <property type="molecule type" value="Genomic_DNA"/>
</dbReference>
<reference evidence="1 2" key="2">
    <citation type="journal article" date="2022" name="Mol. Ecol. Resour.">
        <title>The genomes of chicory, endive, great burdock and yacon provide insights into Asteraceae paleo-polyploidization history and plant inulin production.</title>
        <authorList>
            <person name="Fan W."/>
            <person name="Wang S."/>
            <person name="Wang H."/>
            <person name="Wang A."/>
            <person name="Jiang F."/>
            <person name="Liu H."/>
            <person name="Zhao H."/>
            <person name="Xu D."/>
            <person name="Zhang Y."/>
        </authorList>
    </citation>
    <scope>NUCLEOTIDE SEQUENCE [LARGE SCALE GENOMIC DNA]</scope>
    <source>
        <strain evidence="2">cv. Niubang</strain>
    </source>
</reference>
<protein>
    <submittedName>
        <fullName evidence="1">Uncharacterized protein</fullName>
    </submittedName>
</protein>
<reference evidence="2" key="1">
    <citation type="journal article" date="2022" name="Mol. Ecol. Resour.">
        <title>The genomes of chicory, endive, great burdock and yacon provide insights into Asteraceae palaeo-polyploidization history and plant inulin production.</title>
        <authorList>
            <person name="Fan W."/>
            <person name="Wang S."/>
            <person name="Wang H."/>
            <person name="Wang A."/>
            <person name="Jiang F."/>
            <person name="Liu H."/>
            <person name="Zhao H."/>
            <person name="Xu D."/>
            <person name="Zhang Y."/>
        </authorList>
    </citation>
    <scope>NUCLEOTIDE SEQUENCE [LARGE SCALE GENOMIC DNA]</scope>
    <source>
        <strain evidence="2">cv. Niubang</strain>
    </source>
</reference>
<dbReference type="Proteomes" id="UP001055879">
    <property type="component" value="Linkage Group LG04"/>
</dbReference>
<name>A0ACB9CNE9_ARCLA</name>
<accession>A0ACB9CNE9</accession>